<dbReference type="CDD" id="cd00431">
    <property type="entry name" value="cysteine_hydrolases"/>
    <property type="match status" value="1"/>
</dbReference>
<accession>A0A2K2UCA4</accession>
<evidence type="ECO:0000259" key="2">
    <source>
        <dbReference type="Pfam" id="PF00857"/>
    </source>
</evidence>
<evidence type="ECO:0000313" key="3">
    <source>
        <dbReference type="EMBL" id="PNV67914.1"/>
    </source>
</evidence>
<protein>
    <submittedName>
        <fullName evidence="3">Nicotinamidase</fullName>
    </submittedName>
</protein>
<organism evidence="3 4">
    <name type="scientific">Enteroscipio rubneri</name>
    <dbReference type="NCBI Taxonomy" id="2070686"/>
    <lineage>
        <taxon>Bacteria</taxon>
        <taxon>Bacillati</taxon>
        <taxon>Actinomycetota</taxon>
        <taxon>Coriobacteriia</taxon>
        <taxon>Eggerthellales</taxon>
        <taxon>Eggerthellaceae</taxon>
        <taxon>Enteroscipio</taxon>
    </lineage>
</organism>
<keyword evidence="4" id="KW-1185">Reference proteome</keyword>
<evidence type="ECO:0000313" key="4">
    <source>
        <dbReference type="Proteomes" id="UP000236197"/>
    </source>
</evidence>
<name>A0A2K2UCA4_9ACTN</name>
<dbReference type="GO" id="GO:0016787">
    <property type="term" value="F:hydrolase activity"/>
    <property type="evidence" value="ECO:0007669"/>
    <property type="project" value="UniProtKB-KW"/>
</dbReference>
<dbReference type="PANTHER" id="PTHR43540:SF6">
    <property type="entry name" value="ISOCHORISMATASE-LIKE DOMAIN-CONTAINING PROTEIN"/>
    <property type="match status" value="1"/>
</dbReference>
<evidence type="ECO:0000256" key="1">
    <source>
        <dbReference type="ARBA" id="ARBA00022801"/>
    </source>
</evidence>
<feature type="domain" description="Isochorismatase-like" evidence="2">
    <location>
        <begin position="5"/>
        <end position="174"/>
    </location>
</feature>
<dbReference type="SUPFAM" id="SSF52499">
    <property type="entry name" value="Isochorismatase-like hydrolases"/>
    <property type="match status" value="1"/>
</dbReference>
<comment type="caution">
    <text evidence="3">The sequence shown here is derived from an EMBL/GenBank/DDBJ whole genome shotgun (WGS) entry which is preliminary data.</text>
</comment>
<dbReference type="Gene3D" id="3.40.50.850">
    <property type="entry name" value="Isochorismatase-like"/>
    <property type="match status" value="1"/>
</dbReference>
<gene>
    <name evidence="3" type="ORF">C2L71_05185</name>
</gene>
<dbReference type="OrthoDB" id="9814140at2"/>
<keyword evidence="1" id="KW-0378">Hydrolase</keyword>
<dbReference type="InterPro" id="IPR050272">
    <property type="entry name" value="Isochorismatase-like_hydrls"/>
</dbReference>
<dbReference type="PANTHER" id="PTHR43540">
    <property type="entry name" value="PEROXYUREIDOACRYLATE/UREIDOACRYLATE AMIDOHYDROLASE-RELATED"/>
    <property type="match status" value="1"/>
</dbReference>
<dbReference type="RefSeq" id="WP_103264716.1">
    <property type="nucleotide sequence ID" value="NZ_CABMLE010000004.1"/>
</dbReference>
<dbReference type="EMBL" id="PPEK01000004">
    <property type="protein sequence ID" value="PNV67914.1"/>
    <property type="molecule type" value="Genomic_DNA"/>
</dbReference>
<proteinExistence type="predicted"/>
<sequence length="178" mass="19998">MARYAVIVVDMLNDFVTGSLGCDNAKKIVEPLQRLCDAARERDVPVVYANDSHLKGIDRELELWGDHAVRGTEGAEVIPELTPKEGDYIIPKRRYSGFFQTDMHITLQELGVDTLIVTGLHTHMCCRHTCADGYCYGYDIVVPRETTSSFTDEDYEAGLAYLKEVYGANVCTLDEIPW</sequence>
<dbReference type="InterPro" id="IPR036380">
    <property type="entry name" value="Isochorismatase-like_sf"/>
</dbReference>
<dbReference type="Pfam" id="PF00857">
    <property type="entry name" value="Isochorismatase"/>
    <property type="match status" value="1"/>
</dbReference>
<reference evidence="4" key="1">
    <citation type="submission" date="2018-01" db="EMBL/GenBank/DDBJ databases">
        <title>Rubneribacter badeniensis gen. nov., sp. nov., and Colonibacter rubneri, gen. nov., sp. nov., WGS of new members of the Eggerthellaceae.</title>
        <authorList>
            <person name="Danylec N."/>
            <person name="Stoll D.A."/>
            <person name="Doetsch A."/>
            <person name="Kulling S.E."/>
            <person name="Huch M."/>
        </authorList>
    </citation>
    <scope>NUCLEOTIDE SEQUENCE [LARGE SCALE GENOMIC DNA]</scope>
    <source>
        <strain evidence="4">ResAG-96</strain>
    </source>
</reference>
<dbReference type="AlphaFoldDB" id="A0A2K2UCA4"/>
<dbReference type="InterPro" id="IPR000868">
    <property type="entry name" value="Isochorismatase-like_dom"/>
</dbReference>
<dbReference type="Proteomes" id="UP000236197">
    <property type="component" value="Unassembled WGS sequence"/>
</dbReference>